<evidence type="ECO:0000256" key="1">
    <source>
        <dbReference type="SAM" id="Phobius"/>
    </source>
</evidence>
<organism evidence="2 3">
    <name type="scientific">Pristionchus mayeri</name>
    <dbReference type="NCBI Taxonomy" id="1317129"/>
    <lineage>
        <taxon>Eukaryota</taxon>
        <taxon>Metazoa</taxon>
        <taxon>Ecdysozoa</taxon>
        <taxon>Nematoda</taxon>
        <taxon>Chromadorea</taxon>
        <taxon>Rhabditida</taxon>
        <taxon>Rhabditina</taxon>
        <taxon>Diplogasteromorpha</taxon>
        <taxon>Diplogasteroidea</taxon>
        <taxon>Neodiplogasteridae</taxon>
        <taxon>Pristionchus</taxon>
    </lineage>
</organism>
<feature type="transmembrane region" description="Helical" evidence="1">
    <location>
        <begin position="156"/>
        <end position="175"/>
    </location>
</feature>
<reference evidence="3" key="1">
    <citation type="submission" date="2022-10" db="EMBL/GenBank/DDBJ databases">
        <title>Genome assembly of Pristionchus species.</title>
        <authorList>
            <person name="Yoshida K."/>
            <person name="Sommer R.J."/>
        </authorList>
    </citation>
    <scope>NUCLEOTIDE SEQUENCE [LARGE SCALE GENOMIC DNA]</scope>
    <source>
        <strain evidence="3">RS5460</strain>
    </source>
</reference>
<sequence>LSSCSSCSECFGRDGTARSSLRDEHRRAIRVLLRLLARLVLVVRVLLHVHDAQSLCLCHEGCLLVLGQLAPSLTQPFADFSIVHVRLVLADLAALELRPHHEGVHRSLDVGGRLLAVRRVAVRRRGECGDLERSEGHVSGHSNRGPGASQWVDRQLGWLLLLQILGVGVLQLLLLQ</sequence>
<name>A0AAN5CXX9_9BILA</name>
<evidence type="ECO:0000313" key="3">
    <source>
        <dbReference type="Proteomes" id="UP001328107"/>
    </source>
</evidence>
<keyword evidence="1" id="KW-0472">Membrane</keyword>
<keyword evidence="3" id="KW-1185">Reference proteome</keyword>
<dbReference type="AlphaFoldDB" id="A0AAN5CXX9"/>
<keyword evidence="1" id="KW-0812">Transmembrane</keyword>
<feature type="non-terminal residue" evidence="2">
    <location>
        <position position="176"/>
    </location>
</feature>
<keyword evidence="1" id="KW-1133">Transmembrane helix</keyword>
<accession>A0AAN5CXX9</accession>
<comment type="caution">
    <text evidence="2">The sequence shown here is derived from an EMBL/GenBank/DDBJ whole genome shotgun (WGS) entry which is preliminary data.</text>
</comment>
<proteinExistence type="predicted"/>
<evidence type="ECO:0000313" key="2">
    <source>
        <dbReference type="EMBL" id="GMR52868.1"/>
    </source>
</evidence>
<dbReference type="EMBL" id="BTRK01000005">
    <property type="protein sequence ID" value="GMR52868.1"/>
    <property type="molecule type" value="Genomic_DNA"/>
</dbReference>
<feature type="non-terminal residue" evidence="2">
    <location>
        <position position="1"/>
    </location>
</feature>
<gene>
    <name evidence="2" type="ORF">PMAYCL1PPCAC_23063</name>
</gene>
<protein>
    <submittedName>
        <fullName evidence="2">Uncharacterized protein</fullName>
    </submittedName>
</protein>
<dbReference type="Proteomes" id="UP001328107">
    <property type="component" value="Unassembled WGS sequence"/>
</dbReference>